<evidence type="ECO:0000313" key="9">
    <source>
        <dbReference type="Proteomes" id="UP000002931"/>
    </source>
</evidence>
<keyword evidence="1 5" id="KW-0489">Methyltransferase</keyword>
<dbReference type="Proteomes" id="UP000002931">
    <property type="component" value="Unassembled WGS sequence"/>
</dbReference>
<proteinExistence type="inferred from homology"/>
<feature type="domain" description="Methyltransferase small" evidence="6">
    <location>
        <begin position="100"/>
        <end position="193"/>
    </location>
</feature>
<dbReference type="EMBL" id="AAMT01000014">
    <property type="protein sequence ID" value="EAQ11620.1"/>
    <property type="molecule type" value="Genomic_DNA"/>
</dbReference>
<evidence type="ECO:0000313" key="8">
    <source>
        <dbReference type="EMBL" id="EAQ11620.1"/>
    </source>
</evidence>
<dbReference type="InterPro" id="IPR040758">
    <property type="entry name" value="PrmC_N"/>
</dbReference>
<keyword evidence="2 5" id="KW-0808">Transferase</keyword>
<comment type="caution">
    <text evidence="8">The sequence shown here is derived from an EMBL/GenBank/DDBJ whole genome shotgun (WGS) entry which is preliminary data.</text>
</comment>
<evidence type="ECO:0000256" key="2">
    <source>
        <dbReference type="ARBA" id="ARBA00022679"/>
    </source>
</evidence>
<dbReference type="GO" id="GO:0003676">
    <property type="term" value="F:nucleic acid binding"/>
    <property type="evidence" value="ECO:0007669"/>
    <property type="project" value="InterPro"/>
</dbReference>
<dbReference type="PANTHER" id="PTHR18895">
    <property type="entry name" value="HEMK METHYLTRANSFERASE"/>
    <property type="match status" value="1"/>
</dbReference>
<evidence type="ECO:0000256" key="5">
    <source>
        <dbReference type="HAMAP-Rule" id="MF_02126"/>
    </source>
</evidence>
<feature type="binding site" evidence="5">
    <location>
        <position position="140"/>
    </location>
    <ligand>
        <name>S-adenosyl-L-methionine</name>
        <dbReference type="ChEBI" id="CHEBI:59789"/>
    </ligand>
</feature>
<dbReference type="GO" id="GO:0102559">
    <property type="term" value="F:peptide chain release factor N(5)-glutamine methyltransferase activity"/>
    <property type="evidence" value="ECO:0007669"/>
    <property type="project" value="UniProtKB-EC"/>
</dbReference>
<feature type="binding site" evidence="5">
    <location>
        <begin position="183"/>
        <end position="186"/>
    </location>
    <ligand>
        <name>substrate</name>
    </ligand>
</feature>
<reference evidence="8 9" key="1">
    <citation type="journal article" date="2010" name="J. Bacteriol.">
        <title>Genome sequences of Pelagibaca bermudensis HTCC2601T and Maritimibacter alkaliphilus HTCC2654T, the type strains of two marine Roseobacter genera.</title>
        <authorList>
            <person name="Thrash J.C."/>
            <person name="Cho J.C."/>
            <person name="Ferriera S."/>
            <person name="Johnson J."/>
            <person name="Vergin K.L."/>
            <person name="Giovannoni S.J."/>
        </authorList>
    </citation>
    <scope>NUCLEOTIDE SEQUENCE [LARGE SCALE GENOMIC DNA]</scope>
    <source>
        <strain evidence="8 9">HTCC2654</strain>
    </source>
</reference>
<comment type="similarity">
    <text evidence="5">Belongs to the protein N5-glutamine methyltransferase family. PrmC subfamily.</text>
</comment>
<comment type="catalytic activity">
    <reaction evidence="4 5">
        <text>L-glutaminyl-[peptide chain release factor] + S-adenosyl-L-methionine = N(5)-methyl-L-glutaminyl-[peptide chain release factor] + S-adenosyl-L-homocysteine + H(+)</text>
        <dbReference type="Rhea" id="RHEA:42896"/>
        <dbReference type="Rhea" id="RHEA-COMP:10271"/>
        <dbReference type="Rhea" id="RHEA-COMP:10272"/>
        <dbReference type="ChEBI" id="CHEBI:15378"/>
        <dbReference type="ChEBI" id="CHEBI:30011"/>
        <dbReference type="ChEBI" id="CHEBI:57856"/>
        <dbReference type="ChEBI" id="CHEBI:59789"/>
        <dbReference type="ChEBI" id="CHEBI:61891"/>
        <dbReference type="EC" id="2.1.1.297"/>
    </reaction>
</comment>
<feature type="binding site" evidence="5">
    <location>
        <begin position="117"/>
        <end position="121"/>
    </location>
    <ligand>
        <name>S-adenosyl-L-methionine</name>
        <dbReference type="ChEBI" id="CHEBI:59789"/>
    </ligand>
</feature>
<comment type="function">
    <text evidence="5">Methylates the class 1 translation termination release factors RF1/PrfA and RF2/PrfB on the glutamine residue of the universally conserved GGQ motif.</text>
</comment>
<dbReference type="PANTHER" id="PTHR18895:SF74">
    <property type="entry name" value="MTRF1L RELEASE FACTOR GLUTAMINE METHYLTRANSFERASE"/>
    <property type="match status" value="1"/>
</dbReference>
<dbReference type="AlphaFoldDB" id="A3VJP3"/>
<keyword evidence="9" id="KW-1185">Reference proteome</keyword>
<dbReference type="RefSeq" id="WP_008328964.1">
    <property type="nucleotide sequence ID" value="NZ_CH902578.1"/>
</dbReference>
<dbReference type="InterPro" id="IPR004556">
    <property type="entry name" value="HemK-like"/>
</dbReference>
<dbReference type="EC" id="2.1.1.297" evidence="5"/>
<dbReference type="HOGENOM" id="CLU_018398_3_1_5"/>
<dbReference type="eggNOG" id="COG2890">
    <property type="taxonomic scope" value="Bacteria"/>
</dbReference>
<keyword evidence="3 5" id="KW-0949">S-adenosyl-L-methionine</keyword>
<evidence type="ECO:0000256" key="3">
    <source>
        <dbReference type="ARBA" id="ARBA00022691"/>
    </source>
</evidence>
<dbReference type="InterPro" id="IPR029063">
    <property type="entry name" value="SAM-dependent_MTases_sf"/>
</dbReference>
<name>A3VJP3_9RHOB</name>
<dbReference type="CDD" id="cd02440">
    <property type="entry name" value="AdoMet_MTases"/>
    <property type="match status" value="1"/>
</dbReference>
<dbReference type="InterPro" id="IPR007848">
    <property type="entry name" value="Small_mtfrase_dom"/>
</dbReference>
<evidence type="ECO:0000259" key="7">
    <source>
        <dbReference type="Pfam" id="PF17827"/>
    </source>
</evidence>
<dbReference type="NCBIfam" id="TIGR03534">
    <property type="entry name" value="RF_mod_PrmC"/>
    <property type="match status" value="1"/>
</dbReference>
<dbReference type="InterPro" id="IPR019874">
    <property type="entry name" value="RF_methyltr_PrmC"/>
</dbReference>
<dbReference type="Pfam" id="PF05175">
    <property type="entry name" value="MTS"/>
    <property type="match status" value="1"/>
</dbReference>
<dbReference type="Gene3D" id="3.40.50.150">
    <property type="entry name" value="Vaccinia Virus protein VP39"/>
    <property type="match status" value="1"/>
</dbReference>
<dbReference type="PROSITE" id="PS00092">
    <property type="entry name" value="N6_MTASE"/>
    <property type="match status" value="1"/>
</dbReference>
<dbReference type="NCBIfam" id="TIGR00536">
    <property type="entry name" value="hemK_fam"/>
    <property type="match status" value="1"/>
</dbReference>
<dbReference type="GO" id="GO:0032259">
    <property type="term" value="P:methylation"/>
    <property type="evidence" value="ECO:0007669"/>
    <property type="project" value="UniProtKB-KW"/>
</dbReference>
<protein>
    <recommendedName>
        <fullName evidence="5">Release factor glutamine methyltransferase</fullName>
        <shortName evidence="5">RF MTase</shortName>
        <ecNumber evidence="5">2.1.1.297</ecNumber>
    </recommendedName>
    <alternativeName>
        <fullName evidence="5">N5-glutamine methyltransferase PrmC</fullName>
    </alternativeName>
    <alternativeName>
        <fullName evidence="5">Protein-(glutamine-N5) MTase PrmC</fullName>
    </alternativeName>
    <alternativeName>
        <fullName evidence="5">Protein-glutamine N-methyltransferase PrmC</fullName>
    </alternativeName>
</protein>
<evidence type="ECO:0000256" key="1">
    <source>
        <dbReference type="ARBA" id="ARBA00022603"/>
    </source>
</evidence>
<dbReference type="InterPro" id="IPR002052">
    <property type="entry name" value="DNA_methylase_N6_adenine_CS"/>
</dbReference>
<dbReference type="SUPFAM" id="SSF53335">
    <property type="entry name" value="S-adenosyl-L-methionine-dependent methyltransferases"/>
    <property type="match status" value="1"/>
</dbReference>
<dbReference type="Gene3D" id="1.10.8.10">
    <property type="entry name" value="DNA helicase RuvA subunit, C-terminal domain"/>
    <property type="match status" value="1"/>
</dbReference>
<evidence type="ECO:0000256" key="4">
    <source>
        <dbReference type="ARBA" id="ARBA00048391"/>
    </source>
</evidence>
<feature type="binding site" evidence="5">
    <location>
        <position position="169"/>
    </location>
    <ligand>
        <name>S-adenosyl-L-methionine</name>
        <dbReference type="ChEBI" id="CHEBI:59789"/>
    </ligand>
</feature>
<dbReference type="STRING" id="314271.RB2654_04294"/>
<evidence type="ECO:0000259" key="6">
    <source>
        <dbReference type="Pfam" id="PF05175"/>
    </source>
</evidence>
<dbReference type="Pfam" id="PF17827">
    <property type="entry name" value="PrmC_N"/>
    <property type="match status" value="1"/>
</dbReference>
<organism evidence="8 9">
    <name type="scientific">Maritimibacter alkaliphilus HTCC2654</name>
    <dbReference type="NCBI Taxonomy" id="314271"/>
    <lineage>
        <taxon>Bacteria</taxon>
        <taxon>Pseudomonadati</taxon>
        <taxon>Pseudomonadota</taxon>
        <taxon>Alphaproteobacteria</taxon>
        <taxon>Rhodobacterales</taxon>
        <taxon>Roseobacteraceae</taxon>
        <taxon>Maritimibacter</taxon>
    </lineage>
</organism>
<feature type="domain" description="Release factor glutamine methyltransferase N-terminal" evidence="7">
    <location>
        <begin position="6"/>
        <end position="75"/>
    </location>
</feature>
<accession>A3VJP3</accession>
<dbReference type="InterPro" id="IPR050320">
    <property type="entry name" value="N5-glutamine_MTase"/>
</dbReference>
<sequence>MILSGALAMGTTRLREAGIDGAARDAQLLLAQVLRIEVMRLSLERDMQVSPADMLAYEDMLDRRIAREPVSKIIGRRQFWGRDFTVTRDVLDPRPETETLIAEALTGAPPSRILDLGTGSGILAITLLAEWREAFAVATDLSDPALKVAARNATLNGVDNRLTFLASDWFARVQGRFDLIVSNPPYIAADEMPSLAPEVLGFDPQMALTPGGDGLDPYRKIAAGALAHMDPGGRLLVEIGFRQGRAVSDIFAAAGLDDVRIHPDMDGRDRVIGARAPLS</sequence>
<dbReference type="HAMAP" id="MF_02126">
    <property type="entry name" value="RF_methyltr_PrmC"/>
    <property type="match status" value="1"/>
</dbReference>
<gene>
    <name evidence="5" type="primary">prmC</name>
    <name evidence="8" type="ORF">RB2654_04294</name>
</gene>
<feature type="binding site" evidence="5">
    <location>
        <position position="183"/>
    </location>
    <ligand>
        <name>S-adenosyl-L-methionine</name>
        <dbReference type="ChEBI" id="CHEBI:59789"/>
    </ligand>
</feature>